<feature type="transmembrane region" description="Helical" evidence="7">
    <location>
        <begin position="145"/>
        <end position="168"/>
    </location>
</feature>
<dbReference type="KEGG" id="hhsr:HSR6_1276"/>
<keyword evidence="7" id="KW-0812">Transmembrane</keyword>
<dbReference type="PANTHER" id="PTHR44936">
    <property type="entry name" value="SENSOR PROTEIN CREC"/>
    <property type="match status" value="1"/>
</dbReference>
<evidence type="ECO:0000259" key="8">
    <source>
        <dbReference type="PROSITE" id="PS50109"/>
    </source>
</evidence>
<dbReference type="InterPro" id="IPR035965">
    <property type="entry name" value="PAS-like_dom_sf"/>
</dbReference>
<dbReference type="GO" id="GO:0004673">
    <property type="term" value="F:protein histidine kinase activity"/>
    <property type="evidence" value="ECO:0007669"/>
    <property type="project" value="UniProtKB-EC"/>
</dbReference>
<reference evidence="10" key="1">
    <citation type="submission" date="2016-08" db="EMBL/GenBank/DDBJ databases">
        <title>Discovery of first anaerobic lithoheterotrophic haloarchae widely represented in hypersaline habitats.</title>
        <authorList>
            <person name="Sorokin D.Y."/>
            <person name="Kublanov I.V."/>
            <person name="Roman P."/>
            <person name="Sinninghe Damste J.S."/>
            <person name="Golyshin P.N."/>
            <person name="Rojo D."/>
            <person name="Ciordia S."/>
            <person name="Mena Md.C."/>
            <person name="Ferrer M."/>
            <person name="Smedile F."/>
            <person name="Messina E."/>
            <person name="La Cono V."/>
            <person name="Yakimov M.M."/>
        </authorList>
    </citation>
    <scope>NUCLEOTIDE SEQUENCE [LARGE SCALE GENOMIC DNA]</scope>
    <source>
        <strain evidence="10">HSR6</strain>
    </source>
</reference>
<dbReference type="Gene3D" id="3.30.450.20">
    <property type="entry name" value="PAS domain"/>
    <property type="match status" value="1"/>
</dbReference>
<organism evidence="9 10">
    <name type="scientific">Halodesulfurarchaeum formicicum</name>
    <dbReference type="NCBI Taxonomy" id="1873524"/>
    <lineage>
        <taxon>Archaea</taxon>
        <taxon>Methanobacteriati</taxon>
        <taxon>Methanobacteriota</taxon>
        <taxon>Stenosarchaea group</taxon>
        <taxon>Halobacteria</taxon>
        <taxon>Halobacteriales</taxon>
        <taxon>Halobacteriaceae</taxon>
        <taxon>Halodesulfurarchaeum</taxon>
    </lineage>
</organism>
<keyword evidence="7" id="KW-0472">Membrane</keyword>
<dbReference type="EMBL" id="CP016804">
    <property type="protein sequence ID" value="APE95721.1"/>
    <property type="molecule type" value="Genomic_DNA"/>
</dbReference>
<keyword evidence="7" id="KW-1133">Transmembrane helix</keyword>
<keyword evidence="4" id="KW-0547">Nucleotide-binding</keyword>
<feature type="transmembrane region" description="Helical" evidence="7">
    <location>
        <begin position="38"/>
        <end position="57"/>
    </location>
</feature>
<dbReference type="SUPFAM" id="SSF55874">
    <property type="entry name" value="ATPase domain of HSP90 chaperone/DNA topoisomerase II/histidine kinase"/>
    <property type="match status" value="1"/>
</dbReference>
<dbReference type="EC" id="2.7.13.3" evidence="2"/>
<dbReference type="Pfam" id="PF16927">
    <property type="entry name" value="HisKA_7TM"/>
    <property type="match status" value="1"/>
</dbReference>
<dbReference type="InterPro" id="IPR031621">
    <property type="entry name" value="HisKA_7TM"/>
</dbReference>
<feature type="domain" description="Histidine kinase" evidence="8">
    <location>
        <begin position="355"/>
        <end position="554"/>
    </location>
</feature>
<dbReference type="OrthoDB" id="327291at2157"/>
<feature type="transmembrane region" description="Helical" evidence="7">
    <location>
        <begin position="180"/>
        <end position="199"/>
    </location>
</feature>
<keyword evidence="6" id="KW-0067">ATP-binding</keyword>
<feature type="transmembrane region" description="Helical" evidence="7">
    <location>
        <begin position="69"/>
        <end position="88"/>
    </location>
</feature>
<dbReference type="Gene3D" id="3.30.565.10">
    <property type="entry name" value="Histidine kinase-like ATPase, C-terminal domain"/>
    <property type="match status" value="1"/>
</dbReference>
<evidence type="ECO:0000313" key="10">
    <source>
        <dbReference type="Proteomes" id="UP000186165"/>
    </source>
</evidence>
<dbReference type="InterPro" id="IPR000014">
    <property type="entry name" value="PAS"/>
</dbReference>
<keyword evidence="5" id="KW-0418">Kinase</keyword>
<dbReference type="NCBIfam" id="TIGR00229">
    <property type="entry name" value="sensory_box"/>
    <property type="match status" value="1"/>
</dbReference>
<keyword evidence="10" id="KW-1185">Reference proteome</keyword>
<dbReference type="InterPro" id="IPR013656">
    <property type="entry name" value="PAS_4"/>
</dbReference>
<proteinExistence type="predicted"/>
<sequence length="560" mass="61749">MIQTGALIVVLALTAGIGFAVGLLAWQERPEPGATSLSVFMAGQVWWAAFLAFEFQATTLAQRVLWSNVQWIGVVVIPVAWIAFAFSYTGRDEYVRWRYIGVLSIIPAITIGLALTAPYHDLLYTEASLLEQNGLVVLHKEPGQWIWVIAVYTYLLAIGGLVPIFALVKSENLPFRGQSLALILGSIIPWTTSILHNLGVTPIPGFDPTPISFAITGVAFLGALSRFQLLGTNPSPNFRARRLVFDQMDEMAVVVDRNDHIVNLNRSAESMFETDRDVVLGSDASSVVPQYRELVRDPDGSTEISTEFGGTKRIYQGTVTPIWDFHDRKIGHVLTFHDVTDYVRREQRYQVLNRLFRHNLRTESQLILGQAERLAAEHDAVDSIKARAKAIENIGDKARDLAAMFERDTDPDQMVEVEAVIERSVATVTSEYPNATIHDSRPEEPVEVSSLIETVLCNVIENAVEHNPAPEPRVWVSANSTDGRVRITVADDGPGLGEYEIETLEEGSESQLKHTSGLGLWLIKWGTEIAGGTVSFTERDPEGSIVTLDVPASTSSNGDT</sequence>
<dbReference type="InterPro" id="IPR050980">
    <property type="entry name" value="2C_sensor_his_kinase"/>
</dbReference>
<feature type="transmembrane region" description="Helical" evidence="7">
    <location>
        <begin position="6"/>
        <end position="26"/>
    </location>
</feature>
<dbReference type="PROSITE" id="PS50109">
    <property type="entry name" value="HIS_KIN"/>
    <property type="match status" value="1"/>
</dbReference>
<dbReference type="InterPro" id="IPR036890">
    <property type="entry name" value="HATPase_C_sf"/>
</dbReference>
<dbReference type="SUPFAM" id="SSF55785">
    <property type="entry name" value="PYP-like sensor domain (PAS domain)"/>
    <property type="match status" value="1"/>
</dbReference>
<protein>
    <recommendedName>
        <fullName evidence="2">histidine kinase</fullName>
        <ecNumber evidence="2">2.7.13.3</ecNumber>
    </recommendedName>
</protein>
<evidence type="ECO:0000256" key="3">
    <source>
        <dbReference type="ARBA" id="ARBA00022679"/>
    </source>
</evidence>
<dbReference type="RefSeq" id="WP_083426111.1">
    <property type="nucleotide sequence ID" value="NZ_CP016804.1"/>
</dbReference>
<accession>A0A1J1ADR3</accession>
<evidence type="ECO:0000256" key="1">
    <source>
        <dbReference type="ARBA" id="ARBA00000085"/>
    </source>
</evidence>
<comment type="catalytic activity">
    <reaction evidence="1">
        <text>ATP + protein L-histidine = ADP + protein N-phospho-L-histidine.</text>
        <dbReference type="EC" id="2.7.13.3"/>
    </reaction>
</comment>
<name>A0A1J1ADR3_9EURY</name>
<evidence type="ECO:0000256" key="7">
    <source>
        <dbReference type="SAM" id="Phobius"/>
    </source>
</evidence>
<dbReference type="InterPro" id="IPR005467">
    <property type="entry name" value="His_kinase_dom"/>
</dbReference>
<evidence type="ECO:0000256" key="6">
    <source>
        <dbReference type="ARBA" id="ARBA00022840"/>
    </source>
</evidence>
<dbReference type="SMART" id="SM00387">
    <property type="entry name" value="HATPase_c"/>
    <property type="match status" value="1"/>
</dbReference>
<gene>
    <name evidence="9" type="ORF">HSR6_1276</name>
</gene>
<dbReference type="AlphaFoldDB" id="A0A1J1ADR3"/>
<dbReference type="Pfam" id="PF08448">
    <property type="entry name" value="PAS_4"/>
    <property type="match status" value="1"/>
</dbReference>
<dbReference type="PANTHER" id="PTHR44936:SF10">
    <property type="entry name" value="SENSOR PROTEIN RSTB"/>
    <property type="match status" value="1"/>
</dbReference>
<keyword evidence="3" id="KW-0808">Transferase</keyword>
<dbReference type="Proteomes" id="UP000186165">
    <property type="component" value="Chromosome"/>
</dbReference>
<dbReference type="CDD" id="cd00130">
    <property type="entry name" value="PAS"/>
    <property type="match status" value="1"/>
</dbReference>
<dbReference type="GeneID" id="30417806"/>
<dbReference type="GO" id="GO:0005524">
    <property type="term" value="F:ATP binding"/>
    <property type="evidence" value="ECO:0007669"/>
    <property type="project" value="UniProtKB-KW"/>
</dbReference>
<dbReference type="Pfam" id="PF02518">
    <property type="entry name" value="HATPase_c"/>
    <property type="match status" value="1"/>
</dbReference>
<feature type="transmembrane region" description="Helical" evidence="7">
    <location>
        <begin position="100"/>
        <end position="120"/>
    </location>
</feature>
<dbReference type="InterPro" id="IPR003594">
    <property type="entry name" value="HATPase_dom"/>
</dbReference>
<evidence type="ECO:0000256" key="2">
    <source>
        <dbReference type="ARBA" id="ARBA00012438"/>
    </source>
</evidence>
<evidence type="ECO:0000256" key="4">
    <source>
        <dbReference type="ARBA" id="ARBA00022741"/>
    </source>
</evidence>
<evidence type="ECO:0000313" key="9">
    <source>
        <dbReference type="EMBL" id="APE95721.1"/>
    </source>
</evidence>
<evidence type="ECO:0000256" key="5">
    <source>
        <dbReference type="ARBA" id="ARBA00022777"/>
    </source>
</evidence>